<dbReference type="Proteomes" id="UP000641646">
    <property type="component" value="Unassembled WGS sequence"/>
</dbReference>
<dbReference type="GO" id="GO:0046464">
    <property type="term" value="P:acylglycerol catabolic process"/>
    <property type="evidence" value="ECO:0007669"/>
    <property type="project" value="TreeGrafter"/>
</dbReference>
<dbReference type="GO" id="GO:0016020">
    <property type="term" value="C:membrane"/>
    <property type="evidence" value="ECO:0007669"/>
    <property type="project" value="TreeGrafter"/>
</dbReference>
<dbReference type="InterPro" id="IPR029058">
    <property type="entry name" value="AB_hydrolase_fold"/>
</dbReference>
<name>A0A926VJ91_9CYAN</name>
<comment type="caution">
    <text evidence="2">The sequence shown here is derived from an EMBL/GenBank/DDBJ whole genome shotgun (WGS) entry which is preliminary data.</text>
</comment>
<dbReference type="PANTHER" id="PTHR43798:SF33">
    <property type="entry name" value="HYDROLASE, PUTATIVE (AFU_ORTHOLOGUE AFUA_2G14860)-RELATED"/>
    <property type="match status" value="1"/>
</dbReference>
<dbReference type="Gene3D" id="3.40.50.1820">
    <property type="entry name" value="alpha/beta hydrolase"/>
    <property type="match status" value="1"/>
</dbReference>
<sequence>MMPKLNLQRKTLNLPQIQLSYLEWGQGEPVLLLHGLADCALVWASLGEYLANSYHSVAPDIRGHGESSKPENGYRSADIIADLQALMDNLGWSDAHIIAHSWMAKVACVWAKQHPQRFRSLVIIDPFFIGKMPSFTKLTFPFFYKVLPFLKCMGPFPSYVAAENLARQLKQYKGWSPLQEAAFKAGMEEKKDGTWGSKFVVQARNQVFEDVMLVAGLTETLEVATLLLLPEQGLNRSEFQIKPFRTYLKNVSMQKIPGNHWAFLVEPDAFNQAVAKFLNSFT</sequence>
<dbReference type="Pfam" id="PF00561">
    <property type="entry name" value="Abhydrolase_1"/>
    <property type="match status" value="1"/>
</dbReference>
<protein>
    <submittedName>
        <fullName evidence="2">Alpha/beta hydrolase</fullName>
    </submittedName>
</protein>
<gene>
    <name evidence="2" type="ORF">H6G03_24550</name>
</gene>
<dbReference type="AlphaFoldDB" id="A0A926VJ91"/>
<dbReference type="RefSeq" id="WP_190470125.1">
    <property type="nucleotide sequence ID" value="NZ_JACJPW010000075.1"/>
</dbReference>
<keyword evidence="2" id="KW-0378">Hydrolase</keyword>
<keyword evidence="3" id="KW-1185">Reference proteome</keyword>
<evidence type="ECO:0000313" key="2">
    <source>
        <dbReference type="EMBL" id="MBD2184203.1"/>
    </source>
</evidence>
<dbReference type="GO" id="GO:0047372">
    <property type="term" value="F:monoacylglycerol lipase activity"/>
    <property type="evidence" value="ECO:0007669"/>
    <property type="project" value="TreeGrafter"/>
</dbReference>
<evidence type="ECO:0000259" key="1">
    <source>
        <dbReference type="Pfam" id="PF00561"/>
    </source>
</evidence>
<dbReference type="EMBL" id="JACJPW010000075">
    <property type="protein sequence ID" value="MBD2184203.1"/>
    <property type="molecule type" value="Genomic_DNA"/>
</dbReference>
<feature type="domain" description="AB hydrolase-1" evidence="1">
    <location>
        <begin position="29"/>
        <end position="182"/>
    </location>
</feature>
<evidence type="ECO:0000313" key="3">
    <source>
        <dbReference type="Proteomes" id="UP000641646"/>
    </source>
</evidence>
<reference evidence="2" key="1">
    <citation type="journal article" date="2015" name="ISME J.">
        <title>Draft Genome Sequence of Streptomyces incarnatus NRRL8089, which Produces the Nucleoside Antibiotic Sinefungin.</title>
        <authorList>
            <person name="Oshima K."/>
            <person name="Hattori M."/>
            <person name="Shimizu H."/>
            <person name="Fukuda K."/>
            <person name="Nemoto M."/>
            <person name="Inagaki K."/>
            <person name="Tamura T."/>
        </authorList>
    </citation>
    <scope>NUCLEOTIDE SEQUENCE</scope>
    <source>
        <strain evidence="2">FACHB-1375</strain>
    </source>
</reference>
<dbReference type="SUPFAM" id="SSF53474">
    <property type="entry name" value="alpha/beta-Hydrolases"/>
    <property type="match status" value="1"/>
</dbReference>
<organism evidence="2 3">
    <name type="scientific">Aerosakkonema funiforme FACHB-1375</name>
    <dbReference type="NCBI Taxonomy" id="2949571"/>
    <lineage>
        <taxon>Bacteria</taxon>
        <taxon>Bacillati</taxon>
        <taxon>Cyanobacteriota</taxon>
        <taxon>Cyanophyceae</taxon>
        <taxon>Oscillatoriophycideae</taxon>
        <taxon>Aerosakkonematales</taxon>
        <taxon>Aerosakkonemataceae</taxon>
        <taxon>Aerosakkonema</taxon>
    </lineage>
</organism>
<dbReference type="InterPro" id="IPR050266">
    <property type="entry name" value="AB_hydrolase_sf"/>
</dbReference>
<reference evidence="2" key="2">
    <citation type="submission" date="2020-08" db="EMBL/GenBank/DDBJ databases">
        <authorList>
            <person name="Chen M."/>
            <person name="Teng W."/>
            <person name="Zhao L."/>
            <person name="Hu C."/>
            <person name="Zhou Y."/>
            <person name="Han B."/>
            <person name="Song L."/>
            <person name="Shu W."/>
        </authorList>
    </citation>
    <scope>NUCLEOTIDE SEQUENCE</scope>
    <source>
        <strain evidence="2">FACHB-1375</strain>
    </source>
</reference>
<proteinExistence type="predicted"/>
<accession>A0A926VJ91</accession>
<dbReference type="InterPro" id="IPR000073">
    <property type="entry name" value="AB_hydrolase_1"/>
</dbReference>
<dbReference type="PANTHER" id="PTHR43798">
    <property type="entry name" value="MONOACYLGLYCEROL LIPASE"/>
    <property type="match status" value="1"/>
</dbReference>